<evidence type="ECO:0000256" key="7">
    <source>
        <dbReference type="ARBA" id="ARBA00023136"/>
    </source>
</evidence>
<accession>A0A137P3U0</accession>
<dbReference type="Proteomes" id="UP000070444">
    <property type="component" value="Unassembled WGS sequence"/>
</dbReference>
<dbReference type="OMA" id="NHAISGC"/>
<dbReference type="PRINTS" id="PR00926">
    <property type="entry name" value="MITOCARRIER"/>
</dbReference>
<keyword evidence="4" id="KW-0677">Repeat</keyword>
<dbReference type="InterPro" id="IPR023395">
    <property type="entry name" value="MCP_dom_sf"/>
</dbReference>
<dbReference type="InterPro" id="IPR018108">
    <property type="entry name" value="MCP_transmembrane"/>
</dbReference>
<dbReference type="OrthoDB" id="250329at2759"/>
<evidence type="ECO:0000256" key="8">
    <source>
        <dbReference type="PROSITE-ProRule" id="PRU00282"/>
    </source>
</evidence>
<keyword evidence="11" id="KW-1185">Reference proteome</keyword>
<keyword evidence="7 8" id="KW-0472">Membrane</keyword>
<protein>
    <submittedName>
        <fullName evidence="10">Mitochondrial carrier</fullName>
    </submittedName>
</protein>
<dbReference type="AlphaFoldDB" id="A0A137P3U0"/>
<dbReference type="Pfam" id="PF00153">
    <property type="entry name" value="Mito_carr"/>
    <property type="match status" value="3"/>
</dbReference>
<sequence length="300" mass="33256">MEKEVVISSCLASGLDTLCTYPLDTIVTRLQVNQPTGLAKLSYSPAQAVKSLYRGFVPTLLLSIPCGGVYLTGYEVHKKWIGKNTSLNEDHWLNHSLSGAGAEAFTNFVGIPMEVIKNRMQTNSNNTSATKLVRSIYAEEGLRGFFRGYWLGMIVYGPGTIVYWITYEKAKTLMANFNAKRNGNGVPDKSSLSSIQFGLSSILGTSVASLFTNPLDVTRTRWQIATKANNLDKSVWELMKRMWRTEGKLIPFYRGSLTRIFCAIPSAALTMTVYEKLKILLKEEFNQSNSSSLSIATSSI</sequence>
<dbReference type="EMBL" id="KQ964526">
    <property type="protein sequence ID" value="KXN69692.1"/>
    <property type="molecule type" value="Genomic_DNA"/>
</dbReference>
<evidence type="ECO:0000256" key="6">
    <source>
        <dbReference type="ARBA" id="ARBA00023128"/>
    </source>
</evidence>
<keyword evidence="3 8" id="KW-0812">Transmembrane</keyword>
<evidence type="ECO:0000256" key="4">
    <source>
        <dbReference type="ARBA" id="ARBA00022737"/>
    </source>
</evidence>
<feature type="repeat" description="Solcar" evidence="8">
    <location>
        <begin position="3"/>
        <end position="80"/>
    </location>
</feature>
<name>A0A137P3U0_CONC2</name>
<comment type="similarity">
    <text evidence="9">Belongs to the mitochondrial carrier (TC 2.A.29) family.</text>
</comment>
<keyword evidence="6" id="KW-0496">Mitochondrion</keyword>
<evidence type="ECO:0000313" key="11">
    <source>
        <dbReference type="Proteomes" id="UP000070444"/>
    </source>
</evidence>
<dbReference type="InterPro" id="IPR002067">
    <property type="entry name" value="MCP"/>
</dbReference>
<keyword evidence="5" id="KW-1133">Transmembrane helix</keyword>
<proteinExistence type="inferred from homology"/>
<feature type="repeat" description="Solcar" evidence="8">
    <location>
        <begin position="90"/>
        <end position="173"/>
    </location>
</feature>
<reference evidence="10 11" key="1">
    <citation type="journal article" date="2015" name="Genome Biol. Evol.">
        <title>Phylogenomic analyses indicate that early fungi evolved digesting cell walls of algal ancestors of land plants.</title>
        <authorList>
            <person name="Chang Y."/>
            <person name="Wang S."/>
            <person name="Sekimoto S."/>
            <person name="Aerts A.L."/>
            <person name="Choi C."/>
            <person name="Clum A."/>
            <person name="LaButti K.M."/>
            <person name="Lindquist E.A."/>
            <person name="Yee Ngan C."/>
            <person name="Ohm R.A."/>
            <person name="Salamov A.A."/>
            <person name="Grigoriev I.V."/>
            <person name="Spatafora J.W."/>
            <person name="Berbee M.L."/>
        </authorList>
    </citation>
    <scope>NUCLEOTIDE SEQUENCE [LARGE SCALE GENOMIC DNA]</scope>
    <source>
        <strain evidence="10 11">NRRL 28638</strain>
    </source>
</reference>
<organism evidence="10 11">
    <name type="scientific">Conidiobolus coronatus (strain ATCC 28846 / CBS 209.66 / NRRL 28638)</name>
    <name type="common">Delacroixia coronata</name>
    <dbReference type="NCBI Taxonomy" id="796925"/>
    <lineage>
        <taxon>Eukaryota</taxon>
        <taxon>Fungi</taxon>
        <taxon>Fungi incertae sedis</taxon>
        <taxon>Zoopagomycota</taxon>
        <taxon>Entomophthoromycotina</taxon>
        <taxon>Entomophthoromycetes</taxon>
        <taxon>Entomophthorales</taxon>
        <taxon>Ancylistaceae</taxon>
        <taxon>Conidiobolus</taxon>
    </lineage>
</organism>
<evidence type="ECO:0000256" key="2">
    <source>
        <dbReference type="ARBA" id="ARBA00022448"/>
    </source>
</evidence>
<dbReference type="GO" id="GO:0055085">
    <property type="term" value="P:transmembrane transport"/>
    <property type="evidence" value="ECO:0007669"/>
    <property type="project" value="InterPro"/>
</dbReference>
<evidence type="ECO:0000256" key="9">
    <source>
        <dbReference type="RuleBase" id="RU000488"/>
    </source>
</evidence>
<evidence type="ECO:0000256" key="1">
    <source>
        <dbReference type="ARBA" id="ARBA00004225"/>
    </source>
</evidence>
<evidence type="ECO:0000313" key="10">
    <source>
        <dbReference type="EMBL" id="KXN69692.1"/>
    </source>
</evidence>
<evidence type="ECO:0000256" key="3">
    <source>
        <dbReference type="ARBA" id="ARBA00022692"/>
    </source>
</evidence>
<dbReference type="SUPFAM" id="SSF103506">
    <property type="entry name" value="Mitochondrial carrier"/>
    <property type="match status" value="1"/>
</dbReference>
<evidence type="ECO:0000256" key="5">
    <source>
        <dbReference type="ARBA" id="ARBA00022989"/>
    </source>
</evidence>
<comment type="subcellular location">
    <subcellularLocation>
        <location evidence="1">Mitochondrion membrane</location>
        <topology evidence="1">Multi-pass membrane protein</topology>
    </subcellularLocation>
</comment>
<dbReference type="PROSITE" id="PS50920">
    <property type="entry name" value="SOLCAR"/>
    <property type="match status" value="3"/>
</dbReference>
<dbReference type="Gene3D" id="1.50.40.10">
    <property type="entry name" value="Mitochondrial carrier domain"/>
    <property type="match status" value="1"/>
</dbReference>
<feature type="repeat" description="Solcar" evidence="8">
    <location>
        <begin position="192"/>
        <end position="280"/>
    </location>
</feature>
<dbReference type="GO" id="GO:0031966">
    <property type="term" value="C:mitochondrial membrane"/>
    <property type="evidence" value="ECO:0007669"/>
    <property type="project" value="UniProtKB-SubCell"/>
</dbReference>
<gene>
    <name evidence="10" type="ORF">CONCODRAFT_79194</name>
</gene>
<keyword evidence="2 9" id="KW-0813">Transport</keyword>
<dbReference type="PANTHER" id="PTHR24089">
    <property type="entry name" value="SOLUTE CARRIER FAMILY 25"/>
    <property type="match status" value="1"/>
</dbReference>